<dbReference type="GO" id="GO:0033922">
    <property type="term" value="F:peptidoglycan beta-N-acetylmuramidase activity"/>
    <property type="evidence" value="ECO:0007669"/>
    <property type="project" value="InterPro"/>
</dbReference>
<keyword evidence="6" id="KW-1185">Reference proteome</keyword>
<protein>
    <submittedName>
        <fullName evidence="5">Uncharacterized protein YbbC (DUF1343 family)/CubicO group peptidase (Beta-lactamase class C family)</fullName>
    </submittedName>
</protein>
<evidence type="ECO:0000259" key="2">
    <source>
        <dbReference type="Pfam" id="PF00144"/>
    </source>
</evidence>
<dbReference type="InterPro" id="IPR048502">
    <property type="entry name" value="NamZ_N"/>
</dbReference>
<dbReference type="Gene3D" id="3.40.710.10">
    <property type="entry name" value="DD-peptidase/beta-lactamase superfamily"/>
    <property type="match status" value="1"/>
</dbReference>
<evidence type="ECO:0000259" key="4">
    <source>
        <dbReference type="Pfam" id="PF20732"/>
    </source>
</evidence>
<feature type="domain" description="Peptidoglycan beta-N-acetylmuramidase NamZ N-terminal" evidence="3">
    <location>
        <begin position="437"/>
        <end position="645"/>
    </location>
</feature>
<dbReference type="Gene3D" id="3.90.1150.140">
    <property type="match status" value="1"/>
</dbReference>
<evidence type="ECO:0000313" key="5">
    <source>
        <dbReference type="EMBL" id="MBB6142905.1"/>
    </source>
</evidence>
<feature type="domain" description="Beta-lactamase-related" evidence="2">
    <location>
        <begin position="32"/>
        <end position="368"/>
    </location>
</feature>
<comment type="caution">
    <text evidence="5">The sequence shown here is derived from an EMBL/GenBank/DDBJ whole genome shotgun (WGS) entry which is preliminary data.</text>
</comment>
<organism evidence="5 6">
    <name type="scientific">Silvibacterium bohemicum</name>
    <dbReference type="NCBI Taxonomy" id="1577686"/>
    <lineage>
        <taxon>Bacteria</taxon>
        <taxon>Pseudomonadati</taxon>
        <taxon>Acidobacteriota</taxon>
        <taxon>Terriglobia</taxon>
        <taxon>Terriglobales</taxon>
        <taxon>Acidobacteriaceae</taxon>
        <taxon>Silvibacterium</taxon>
    </lineage>
</organism>
<gene>
    <name evidence="5" type="ORF">HNQ77_000849</name>
</gene>
<keyword evidence="1" id="KW-0732">Signal</keyword>
<accession>A0A841JR64</accession>
<dbReference type="PANTHER" id="PTHR42915">
    <property type="entry name" value="HYPOTHETICAL 460 KDA PROTEIN IN FEUA-SIGW INTERGENIC REGION [PRECURSOR]"/>
    <property type="match status" value="1"/>
</dbReference>
<dbReference type="RefSeq" id="WP_050061863.1">
    <property type="nucleotide sequence ID" value="NZ_JACHEK010000002.1"/>
</dbReference>
<dbReference type="Gene3D" id="3.40.50.12170">
    <property type="entry name" value="Uncharacterised protein PF07075, DUF1343"/>
    <property type="match status" value="1"/>
</dbReference>
<evidence type="ECO:0000313" key="6">
    <source>
        <dbReference type="Proteomes" id="UP000538666"/>
    </source>
</evidence>
<feature type="domain" description="Peptidoglycan beta-N-acetylmuramidase NamZ C-terminal" evidence="4">
    <location>
        <begin position="649"/>
        <end position="799"/>
    </location>
</feature>
<evidence type="ECO:0000256" key="1">
    <source>
        <dbReference type="SAM" id="SignalP"/>
    </source>
</evidence>
<sequence>MIRCIKYLSLLLIALAATFRLEGQQTSDFAPIDRLITEAIAAKKFPGAVVIIGHHGRIVFHKAYGNRSLLPQPEATSENTVFDVASLTKVLATAPAVMQLYQQGRLQLNDPVAKYLPEFSANGKEDITIRQLLTHYSGLPPDLSLEDPWLGKDEGLRRAFASTPVTAPGVQFRYSDINFIVLGALVEKISGITLDEYETRFIAGPLGLKSTRFLPPESWHDRIAPTQYDHGVMLRGLVHDPTARRMGGVAGHAGLFSTAGDVAVYAQNLLDRLAGRASRFPLNRLVLEKMTIPEQPATGTALRALGWDIDSPFSSNRGELFPVGSFGHTGFTGTSVWIDPADDAYVVMMANAVYPNGPTGITAVRAAVANAAAIALGVHDDNGKLIANLTGYNESISGMRRLQDRNGSVLTGIDVLEADHFAELSKLAAQHAGALRIALLTNQTGLDAQGRRTIDVLAKNAEAAVPGLQLKLLFSPEHGIDGALDKTDIANSTDASTGLPVVSLYSSKVDNRHPPLETLRDFDAVLIDLQDVGVRFYTYEAEVRYFLEAAGKSGTAIVILDRPNPLGGSFVQGPLSDAGAESYVNVAPVPVRHGLTLGELAGYLNGEYQLHAPLTVIAMQGWQRGDWFDATGLTWTNPSPNLRSLQEAILYPAIGLIETSNVSVGRGTDTPFEYVGAPWIDGRALARALNARFLPGIRFVPVNFTPQAPYPYANQLCHGIELIVTGRNVLDTPELGLEIASELHKLYPDQYQLDKIETLLANRGVLSDLAADRDPQRIEEDWQSPLRSYVEKRKQYLIY</sequence>
<dbReference type="OrthoDB" id="9801061at2"/>
<feature type="signal peptide" evidence="1">
    <location>
        <begin position="1"/>
        <end position="16"/>
    </location>
</feature>
<dbReference type="InterPro" id="IPR008302">
    <property type="entry name" value="NamZ"/>
</dbReference>
<dbReference type="EMBL" id="JACHEK010000002">
    <property type="protein sequence ID" value="MBB6142905.1"/>
    <property type="molecule type" value="Genomic_DNA"/>
</dbReference>
<feature type="chain" id="PRO_5032377605" evidence="1">
    <location>
        <begin position="17"/>
        <end position="799"/>
    </location>
</feature>
<dbReference type="InterPro" id="IPR012338">
    <property type="entry name" value="Beta-lactam/transpept-like"/>
</dbReference>
<dbReference type="AlphaFoldDB" id="A0A841JR64"/>
<dbReference type="Proteomes" id="UP000538666">
    <property type="component" value="Unassembled WGS sequence"/>
</dbReference>
<dbReference type="Pfam" id="PF07075">
    <property type="entry name" value="NamZ_N"/>
    <property type="match status" value="1"/>
</dbReference>
<evidence type="ECO:0000259" key="3">
    <source>
        <dbReference type="Pfam" id="PF07075"/>
    </source>
</evidence>
<dbReference type="InterPro" id="IPR001466">
    <property type="entry name" value="Beta-lactam-related"/>
</dbReference>
<reference evidence="5 6" key="1">
    <citation type="submission" date="2020-08" db="EMBL/GenBank/DDBJ databases">
        <title>Genomic Encyclopedia of Type Strains, Phase IV (KMG-IV): sequencing the most valuable type-strain genomes for metagenomic binning, comparative biology and taxonomic classification.</title>
        <authorList>
            <person name="Goeker M."/>
        </authorList>
    </citation>
    <scope>NUCLEOTIDE SEQUENCE [LARGE SCALE GENOMIC DNA]</scope>
    <source>
        <strain evidence="5 6">DSM 103733</strain>
    </source>
</reference>
<dbReference type="SUPFAM" id="SSF56601">
    <property type="entry name" value="beta-lactamase/transpeptidase-like"/>
    <property type="match status" value="1"/>
</dbReference>
<name>A0A841JR64_9BACT</name>
<dbReference type="PANTHER" id="PTHR42915:SF1">
    <property type="entry name" value="PEPTIDOGLYCAN BETA-N-ACETYLMURAMIDASE NAMZ"/>
    <property type="match status" value="1"/>
</dbReference>
<dbReference type="Pfam" id="PF20732">
    <property type="entry name" value="NamZ_C"/>
    <property type="match status" value="1"/>
</dbReference>
<proteinExistence type="predicted"/>
<dbReference type="Pfam" id="PF00144">
    <property type="entry name" value="Beta-lactamase"/>
    <property type="match status" value="1"/>
</dbReference>
<dbReference type="InterPro" id="IPR048503">
    <property type="entry name" value="NamZ_C"/>
</dbReference>